<accession>M2XBU7</accession>
<dbReference type="AlphaFoldDB" id="M2XBU7"/>
<dbReference type="RefSeq" id="WP_006214750.1">
    <property type="nucleotide sequence ID" value="NZ_ANHZ02000012.1"/>
</dbReference>
<evidence type="ECO:0000256" key="1">
    <source>
        <dbReference type="SAM" id="Phobius"/>
    </source>
</evidence>
<keyword evidence="1" id="KW-0812">Transmembrane</keyword>
<feature type="transmembrane region" description="Helical" evidence="1">
    <location>
        <begin position="12"/>
        <end position="32"/>
    </location>
</feature>
<dbReference type="EMBL" id="ANHZ02000012">
    <property type="protein sequence ID" value="EME36541.1"/>
    <property type="molecule type" value="Genomic_DNA"/>
</dbReference>
<keyword evidence="3" id="KW-1185">Reference proteome</keyword>
<name>M2XBU7_9MICC</name>
<organism evidence="2 3">
    <name type="scientific">Kocuria palustris PEL</name>
    <dbReference type="NCBI Taxonomy" id="1236550"/>
    <lineage>
        <taxon>Bacteria</taxon>
        <taxon>Bacillati</taxon>
        <taxon>Actinomycetota</taxon>
        <taxon>Actinomycetes</taxon>
        <taxon>Micrococcales</taxon>
        <taxon>Micrococcaceae</taxon>
        <taxon>Kocuria</taxon>
    </lineage>
</organism>
<protein>
    <submittedName>
        <fullName evidence="2">Uncharacterized protein</fullName>
    </submittedName>
</protein>
<keyword evidence="1" id="KW-0472">Membrane</keyword>
<evidence type="ECO:0000313" key="2">
    <source>
        <dbReference type="EMBL" id="EME36541.1"/>
    </source>
</evidence>
<gene>
    <name evidence="2" type="ORF">C884_00335</name>
</gene>
<sequence length="282" mass="30105">MEPNEKPRRRMLVVLGVVVVVAVVAVIAALVWPRGDDGQEDAAPSVQPGEDLEVVAGSGGGELAPDGQTPVGYEPTCQGAVQAATNYATLLSQADLDLPGGTEETVRSVLLDDSAADESMRVMKNEVIANSLSSEEIEQMPDMYDSRFHPEWSGKYHVAECVEGETATVGVSGVLTTQLPSDEANSEYTGRVFELVWADDDWKVQNEVTAEDDGASIIAPALVETPEMTTGETTRVRWKDGEPETVTEDEDRVVLDSAALADAFGSASPGVDEWVSFQEGSE</sequence>
<keyword evidence="1" id="KW-1133">Transmembrane helix</keyword>
<evidence type="ECO:0000313" key="3">
    <source>
        <dbReference type="Proteomes" id="UP000009877"/>
    </source>
</evidence>
<reference evidence="2 3" key="1">
    <citation type="journal article" date="2014" name="Genome Announc.">
        <title>Draft Genome Sequence of Kocuria palustris PEL.</title>
        <authorList>
            <person name="Sharma G."/>
            <person name="Khatri I."/>
            <person name="Subramanian S."/>
        </authorList>
    </citation>
    <scope>NUCLEOTIDE SEQUENCE [LARGE SCALE GENOMIC DNA]</scope>
    <source>
        <strain evidence="2 3">PEL</strain>
    </source>
</reference>
<proteinExistence type="predicted"/>
<dbReference type="Proteomes" id="UP000009877">
    <property type="component" value="Unassembled WGS sequence"/>
</dbReference>
<comment type="caution">
    <text evidence="2">The sequence shown here is derived from an EMBL/GenBank/DDBJ whole genome shotgun (WGS) entry which is preliminary data.</text>
</comment>